<dbReference type="PANTHER" id="PTHR45749:SF36">
    <property type="entry name" value="ZINC FINGER MYM-TYPE PROTEIN 1-LIKE"/>
    <property type="match status" value="1"/>
</dbReference>
<feature type="domain" description="TTF-type" evidence="1">
    <location>
        <begin position="64"/>
        <end position="153"/>
    </location>
</feature>
<name>A0A2I0WBL2_9ASPA</name>
<dbReference type="SMART" id="SM00597">
    <property type="entry name" value="ZnF_TTF"/>
    <property type="match status" value="1"/>
</dbReference>
<sequence length="372" mass="42906">MERYLKRKEPLETDINSLPADPGIRHSIWCYDVNERDKIRRAYLLKGAHQPKNHQFPQTIFGNLVRRFNPKWFEKYPDWLEYSVHKDAVFCLYCYLFGQGGGDSFIGEEFRNWKKKEKLLSHVGDHNSAHNKARHKCEDLMKTKEQSLPIIWLSKEERNRKDYRVMLTDAVDCVRFLLRQGLSFRGHDESSGSENRGNYLELFDFLSNHNDEIKKVFTAYSSSNLKLTSPKVQKEICFAAAAKTLISIMKDIGDSYYAILVDESSDVSTKEQLAVAVRYVDSLGQVVERFIGIKHVASTNAVALKEAMEDILAKHSLSIHRIRGQGYDRASNMHGEFHGLKALILNDNPHAFYIHCFAHQLQLCLVVVAKNH</sequence>
<dbReference type="InterPro" id="IPR006580">
    <property type="entry name" value="Znf_TTF"/>
</dbReference>
<dbReference type="InterPro" id="IPR025398">
    <property type="entry name" value="DUF4371"/>
</dbReference>
<organism evidence="2 3">
    <name type="scientific">Dendrobium catenatum</name>
    <dbReference type="NCBI Taxonomy" id="906689"/>
    <lineage>
        <taxon>Eukaryota</taxon>
        <taxon>Viridiplantae</taxon>
        <taxon>Streptophyta</taxon>
        <taxon>Embryophyta</taxon>
        <taxon>Tracheophyta</taxon>
        <taxon>Spermatophyta</taxon>
        <taxon>Magnoliopsida</taxon>
        <taxon>Liliopsida</taxon>
        <taxon>Asparagales</taxon>
        <taxon>Orchidaceae</taxon>
        <taxon>Epidendroideae</taxon>
        <taxon>Malaxideae</taxon>
        <taxon>Dendrobiinae</taxon>
        <taxon>Dendrobium</taxon>
    </lineage>
</organism>
<keyword evidence="3" id="KW-1185">Reference proteome</keyword>
<dbReference type="STRING" id="906689.A0A2I0WBL2"/>
<dbReference type="InterPro" id="IPR012337">
    <property type="entry name" value="RNaseH-like_sf"/>
</dbReference>
<gene>
    <name evidence="2" type="ORF">MA16_Dca019249</name>
</gene>
<reference evidence="2 3" key="1">
    <citation type="journal article" date="2016" name="Sci. Rep.">
        <title>The Dendrobium catenatum Lindl. genome sequence provides insights into polysaccharide synthase, floral development and adaptive evolution.</title>
        <authorList>
            <person name="Zhang G.Q."/>
            <person name="Xu Q."/>
            <person name="Bian C."/>
            <person name="Tsai W.C."/>
            <person name="Yeh C.M."/>
            <person name="Liu K.W."/>
            <person name="Yoshida K."/>
            <person name="Zhang L.S."/>
            <person name="Chang S.B."/>
            <person name="Chen F."/>
            <person name="Shi Y."/>
            <person name="Su Y.Y."/>
            <person name="Zhang Y.Q."/>
            <person name="Chen L.J."/>
            <person name="Yin Y."/>
            <person name="Lin M."/>
            <person name="Huang H."/>
            <person name="Deng H."/>
            <person name="Wang Z.W."/>
            <person name="Zhu S.L."/>
            <person name="Zhao X."/>
            <person name="Deng C."/>
            <person name="Niu S.C."/>
            <person name="Huang J."/>
            <person name="Wang M."/>
            <person name="Liu G.H."/>
            <person name="Yang H.J."/>
            <person name="Xiao X.J."/>
            <person name="Hsiao Y.Y."/>
            <person name="Wu W.L."/>
            <person name="Chen Y.Y."/>
            <person name="Mitsuda N."/>
            <person name="Ohme-Takagi M."/>
            <person name="Luo Y.B."/>
            <person name="Van de Peer Y."/>
            <person name="Liu Z.J."/>
        </authorList>
    </citation>
    <scope>NUCLEOTIDE SEQUENCE [LARGE SCALE GENOMIC DNA]</scope>
    <source>
        <tissue evidence="2">The whole plant</tissue>
    </source>
</reference>
<evidence type="ECO:0000313" key="3">
    <source>
        <dbReference type="Proteomes" id="UP000233837"/>
    </source>
</evidence>
<dbReference type="AlphaFoldDB" id="A0A2I0WBL2"/>
<proteinExistence type="predicted"/>
<protein>
    <recommendedName>
        <fullName evidence="1">TTF-type domain-containing protein</fullName>
    </recommendedName>
</protein>
<dbReference type="Pfam" id="PF14291">
    <property type="entry name" value="DUF4371"/>
    <property type="match status" value="1"/>
</dbReference>
<evidence type="ECO:0000259" key="1">
    <source>
        <dbReference type="SMART" id="SM00597"/>
    </source>
</evidence>
<dbReference type="Proteomes" id="UP000233837">
    <property type="component" value="Unassembled WGS sequence"/>
</dbReference>
<dbReference type="SUPFAM" id="SSF53098">
    <property type="entry name" value="Ribonuclease H-like"/>
    <property type="match status" value="1"/>
</dbReference>
<evidence type="ECO:0000313" key="2">
    <source>
        <dbReference type="EMBL" id="PKU73046.1"/>
    </source>
</evidence>
<reference evidence="2 3" key="2">
    <citation type="journal article" date="2017" name="Nature">
        <title>The Apostasia genome and the evolution of orchids.</title>
        <authorList>
            <person name="Zhang G.Q."/>
            <person name="Liu K.W."/>
            <person name="Li Z."/>
            <person name="Lohaus R."/>
            <person name="Hsiao Y.Y."/>
            <person name="Niu S.C."/>
            <person name="Wang J.Y."/>
            <person name="Lin Y.C."/>
            <person name="Xu Q."/>
            <person name="Chen L.J."/>
            <person name="Yoshida K."/>
            <person name="Fujiwara S."/>
            <person name="Wang Z.W."/>
            <person name="Zhang Y.Q."/>
            <person name="Mitsuda N."/>
            <person name="Wang M."/>
            <person name="Liu G.H."/>
            <person name="Pecoraro L."/>
            <person name="Huang H.X."/>
            <person name="Xiao X.J."/>
            <person name="Lin M."/>
            <person name="Wu X.Y."/>
            <person name="Wu W.L."/>
            <person name="Chen Y.Y."/>
            <person name="Chang S.B."/>
            <person name="Sakamoto S."/>
            <person name="Ohme-Takagi M."/>
            <person name="Yagi M."/>
            <person name="Zeng S.J."/>
            <person name="Shen C.Y."/>
            <person name="Yeh C.M."/>
            <person name="Luo Y.B."/>
            <person name="Tsai W.C."/>
            <person name="Van de Peer Y."/>
            <person name="Liu Z.J."/>
        </authorList>
    </citation>
    <scope>NUCLEOTIDE SEQUENCE [LARGE SCALE GENOMIC DNA]</scope>
    <source>
        <tissue evidence="2">The whole plant</tissue>
    </source>
</reference>
<dbReference type="PANTHER" id="PTHR45749">
    <property type="match status" value="1"/>
</dbReference>
<accession>A0A2I0WBL2</accession>
<dbReference type="EMBL" id="KZ502791">
    <property type="protein sequence ID" value="PKU73046.1"/>
    <property type="molecule type" value="Genomic_DNA"/>
</dbReference>